<dbReference type="OrthoDB" id="56768at2"/>
<dbReference type="PANTHER" id="PTHR30405:SF25">
    <property type="entry name" value="RNA-GUIDED DNA ENDONUCLEASE INSQ-RELATED"/>
    <property type="match status" value="1"/>
</dbReference>
<dbReference type="Pfam" id="PF07282">
    <property type="entry name" value="Cas12f1-like_TNB"/>
    <property type="match status" value="1"/>
</dbReference>
<evidence type="ECO:0000259" key="8">
    <source>
        <dbReference type="Pfam" id="PF01385"/>
    </source>
</evidence>
<evidence type="ECO:0000256" key="5">
    <source>
        <dbReference type="ARBA" id="ARBA00022833"/>
    </source>
</evidence>
<evidence type="ECO:0000256" key="1">
    <source>
        <dbReference type="ARBA" id="ARBA00008761"/>
    </source>
</evidence>
<dbReference type="InterPro" id="IPR021027">
    <property type="entry name" value="Transposase_put_HTH"/>
</dbReference>
<evidence type="ECO:0000313" key="12">
    <source>
        <dbReference type="Proteomes" id="UP000317036"/>
    </source>
</evidence>
<dbReference type="Proteomes" id="UP000317036">
    <property type="component" value="Unassembled WGS sequence"/>
</dbReference>
<keyword evidence="6" id="KW-0238">DNA-binding</keyword>
<name>A0A559JHS7_9BACL</name>
<evidence type="ECO:0000313" key="11">
    <source>
        <dbReference type="EMBL" id="TVX99431.1"/>
    </source>
</evidence>
<feature type="domain" description="Transposase putative helix-turn-helix" evidence="10">
    <location>
        <begin position="1"/>
        <end position="45"/>
    </location>
</feature>
<keyword evidence="5" id="KW-0862">Zinc</keyword>
<evidence type="ECO:0000256" key="7">
    <source>
        <dbReference type="ARBA" id="ARBA00023172"/>
    </source>
</evidence>
<keyword evidence="12" id="KW-1185">Reference proteome</keyword>
<evidence type="ECO:0000256" key="6">
    <source>
        <dbReference type="ARBA" id="ARBA00023125"/>
    </source>
</evidence>
<evidence type="ECO:0000259" key="10">
    <source>
        <dbReference type="Pfam" id="PF12323"/>
    </source>
</evidence>
<dbReference type="InterPro" id="IPR001959">
    <property type="entry name" value="Transposase"/>
</dbReference>
<dbReference type="NCBIfam" id="TIGR01766">
    <property type="entry name" value="IS200/IS605 family accessory protein TnpB-like domain"/>
    <property type="match status" value="1"/>
</dbReference>
<feature type="domain" description="Cas12f1-like TNB" evidence="9">
    <location>
        <begin position="288"/>
        <end position="353"/>
    </location>
</feature>
<proteinExistence type="inferred from homology"/>
<comment type="similarity">
    <text evidence="2">In the N-terminal section; belongs to the transposase 2 family.</text>
</comment>
<dbReference type="EMBL" id="VNJI01000080">
    <property type="protein sequence ID" value="TVX99431.1"/>
    <property type="molecule type" value="Genomic_DNA"/>
</dbReference>
<dbReference type="Pfam" id="PF12323">
    <property type="entry name" value="HTH_OrfB_IS605"/>
    <property type="match status" value="1"/>
</dbReference>
<comment type="similarity">
    <text evidence="1">In the C-terminal section; belongs to the transposase 35 family.</text>
</comment>
<dbReference type="Pfam" id="PF01385">
    <property type="entry name" value="OrfB_IS605"/>
    <property type="match status" value="1"/>
</dbReference>
<reference evidence="11 12" key="1">
    <citation type="submission" date="2019-07" db="EMBL/GenBank/DDBJ databases">
        <authorList>
            <person name="Kim J."/>
        </authorList>
    </citation>
    <scope>NUCLEOTIDE SEQUENCE [LARGE SCALE GENOMIC DNA]</scope>
    <source>
        <strain evidence="11 12">JC52</strain>
    </source>
</reference>
<dbReference type="RefSeq" id="WP_144854849.1">
    <property type="nucleotide sequence ID" value="NZ_VNJI01000080.1"/>
</dbReference>
<keyword evidence="3" id="KW-0815">Transposition</keyword>
<organism evidence="11 12">
    <name type="scientific">Paenibacillus cremeus</name>
    <dbReference type="NCBI Taxonomy" id="2163881"/>
    <lineage>
        <taxon>Bacteria</taxon>
        <taxon>Bacillati</taxon>
        <taxon>Bacillota</taxon>
        <taxon>Bacilli</taxon>
        <taxon>Bacillales</taxon>
        <taxon>Paenibacillaceae</taxon>
        <taxon>Paenibacillus</taxon>
    </lineage>
</organism>
<protein>
    <submittedName>
        <fullName evidence="11">IS200/IS605 family element transposase accessory protein TnpB</fullName>
    </submittedName>
</protein>
<dbReference type="InterPro" id="IPR010095">
    <property type="entry name" value="Cas12f1-like_TNB"/>
</dbReference>
<comment type="caution">
    <text evidence="11">The sequence shown here is derived from an EMBL/GenBank/DDBJ whole genome shotgun (WGS) entry which is preliminary data.</text>
</comment>
<dbReference type="GO" id="GO:0046872">
    <property type="term" value="F:metal ion binding"/>
    <property type="evidence" value="ECO:0007669"/>
    <property type="project" value="UniProtKB-KW"/>
</dbReference>
<evidence type="ECO:0000256" key="3">
    <source>
        <dbReference type="ARBA" id="ARBA00022578"/>
    </source>
</evidence>
<sequence>MRLTYKYRLYPTREQKQHIQFTLERCRLLYNRLLEERIIAYKTEGNSLNYYDQANTFKERKQHIPALKQVYSQVLQDTAKRLHKAFQAFFRRVKSGEKPGFPRFKPQQKYDSFAYPQGGYALQGNKLRLSKIGEVKIKLHRQIEGKIKTCTITVKNGKYYACFSCDVQRQELPSTLEQVGVDLGLKHLATTSEGGTFEAPKHLKQNERKLKELQRAVSRKQRRSNRRVKAVHRLARLHEKVANSRKDHAHKVSWQLVSRYGLIAFENLNVRGLIRNHHLAKSIADAGWSQLVQFTTYKAESAGRVVVQVDPRNTSQQCSNCGAIVKKSLAVRIHRCNHCNYEADRDENAARNILQRALVS</sequence>
<dbReference type="NCBIfam" id="NF040570">
    <property type="entry name" value="guided_TnpB"/>
    <property type="match status" value="1"/>
</dbReference>
<keyword evidence="4" id="KW-0479">Metal-binding</keyword>
<dbReference type="InterPro" id="IPR051399">
    <property type="entry name" value="RNA-guided_DNA_endo/Transpos"/>
</dbReference>
<dbReference type="GO" id="GO:0003677">
    <property type="term" value="F:DNA binding"/>
    <property type="evidence" value="ECO:0007669"/>
    <property type="project" value="UniProtKB-KW"/>
</dbReference>
<dbReference type="PANTHER" id="PTHR30405">
    <property type="entry name" value="TRANSPOSASE"/>
    <property type="match status" value="1"/>
</dbReference>
<evidence type="ECO:0000256" key="2">
    <source>
        <dbReference type="ARBA" id="ARBA00011044"/>
    </source>
</evidence>
<dbReference type="GO" id="GO:0032196">
    <property type="term" value="P:transposition"/>
    <property type="evidence" value="ECO:0007669"/>
    <property type="project" value="UniProtKB-KW"/>
</dbReference>
<evidence type="ECO:0000259" key="9">
    <source>
        <dbReference type="Pfam" id="PF07282"/>
    </source>
</evidence>
<dbReference type="AlphaFoldDB" id="A0A559JHS7"/>
<dbReference type="GO" id="GO:0006310">
    <property type="term" value="P:DNA recombination"/>
    <property type="evidence" value="ECO:0007669"/>
    <property type="project" value="UniProtKB-KW"/>
</dbReference>
<accession>A0A559JHS7</accession>
<evidence type="ECO:0000256" key="4">
    <source>
        <dbReference type="ARBA" id="ARBA00022723"/>
    </source>
</evidence>
<gene>
    <name evidence="11" type="ORF">FPZ49_33705</name>
</gene>
<keyword evidence="7" id="KW-0233">DNA recombination</keyword>
<feature type="domain" description="Probable transposase IS891/IS1136/IS1341" evidence="8">
    <location>
        <begin position="164"/>
        <end position="275"/>
    </location>
</feature>